<organism evidence="5">
    <name type="scientific">marine metagenome</name>
    <dbReference type="NCBI Taxonomy" id="408172"/>
    <lineage>
        <taxon>unclassified sequences</taxon>
        <taxon>metagenomes</taxon>
        <taxon>ecological metagenomes</taxon>
    </lineage>
</organism>
<dbReference type="SUPFAM" id="SSF56935">
    <property type="entry name" value="Porins"/>
    <property type="match status" value="1"/>
</dbReference>
<dbReference type="AlphaFoldDB" id="A0A381TFU0"/>
<feature type="domain" description="TonB-dependent receptor plug" evidence="4">
    <location>
        <begin position="213"/>
        <end position="291"/>
    </location>
</feature>
<comment type="subcellular location">
    <subcellularLocation>
        <location evidence="1">Cell outer membrane</location>
    </subcellularLocation>
</comment>
<evidence type="ECO:0000259" key="4">
    <source>
        <dbReference type="Pfam" id="PF07715"/>
    </source>
</evidence>
<dbReference type="GO" id="GO:0009279">
    <property type="term" value="C:cell outer membrane"/>
    <property type="evidence" value="ECO:0007669"/>
    <property type="project" value="UniProtKB-SubCell"/>
</dbReference>
<name>A0A381TFU0_9ZZZZ</name>
<dbReference type="EMBL" id="UINC01004532">
    <property type="protein sequence ID" value="SVA15012.1"/>
    <property type="molecule type" value="Genomic_DNA"/>
</dbReference>
<dbReference type="InterPro" id="IPR008969">
    <property type="entry name" value="CarboxyPept-like_regulatory"/>
</dbReference>
<gene>
    <name evidence="5" type="ORF">METZ01_LOCUS67866</name>
</gene>
<evidence type="ECO:0000256" key="1">
    <source>
        <dbReference type="ARBA" id="ARBA00004442"/>
    </source>
</evidence>
<evidence type="ECO:0000256" key="2">
    <source>
        <dbReference type="ARBA" id="ARBA00023136"/>
    </source>
</evidence>
<sequence length="852" mass="96140">MALCCQLTAQAQDSISFSFDGLPLQDVLQEMTDIHRIPVIFPDEAVRGILITANCSACSPIEAMDRVLSTTDLVWKQTGTQFTVFKSGKPYQFGLSGLVTDLETGETIPHANIYIPDLGIGDISSSDGAFSLVNIPVRSCSLSVSYIGYKTTRVALNFPRDEYSLLRVNLQPRVISSEGVWITAEGREFMDRSDTPGKISFSPRHITTLPNLGEVDIFRSLQLLPGIQFGLGGTSDLYIRGGTPDQNLILLDGMPIYHTGHLFGFVSGINANTIKDIQVYKGGFPAQFGGRISSVIELTSRNGNNLRPRGSFYGNLMSQGFSIELPIVNRGSWILNMRRSSNQTELYNSIQNFVTGDNQFDLIGKSADTSKSQIASYSPNFSYNDLNTKFSYLLSPKNKISITISTGKDSIRETRKFYGFESTFGYDTSITQQKTEWSNNGISLNWNTHWNHIWDSKLTISDYTYTSNYESDQTAIVNQDPMRIGSSSEKNNVRDMTFKLHGNYKGFKDHKIASGFGGSFYDIQFLDEKKDETSDTTYQFFQSSYLHSFYVQDKWTALHNCIIQSGIRVSYFSELSEFFSAPRFSIMKKFDNEITLEGSLGRHYQFIHQFNSNYSTRGTDGMWLLSSEDIPNISSMNYHLGLNWNYNHYSITTELYHRSLENLIKFQGAATPLSDNNESILTGFGHSNGAEFLIRKKEGNVTGWLSYLLNKTVFDFPDLNDGENFPGDHDKTHEIKSVLMTTIGNWDLTANWVYSSGRVYTHINNIDNSNQTISIISNRNNERLNPIHHLDISISTRRILFTARIHTGISIYNIYNKNNVSHKRYNPYTPVLTITDVSMFGITPALFLNISF</sequence>
<evidence type="ECO:0000313" key="5">
    <source>
        <dbReference type="EMBL" id="SVA15012.1"/>
    </source>
</evidence>
<dbReference type="InterPro" id="IPR037066">
    <property type="entry name" value="Plug_dom_sf"/>
</dbReference>
<dbReference type="Gene3D" id="3.55.50.30">
    <property type="match status" value="1"/>
</dbReference>
<protein>
    <recommendedName>
        <fullName evidence="4">TonB-dependent receptor plug domain-containing protein</fullName>
    </recommendedName>
</protein>
<accession>A0A381TFU0</accession>
<dbReference type="Pfam" id="PF13715">
    <property type="entry name" value="CarbopepD_reg_2"/>
    <property type="match status" value="1"/>
</dbReference>
<dbReference type="InterPro" id="IPR036942">
    <property type="entry name" value="Beta-barrel_TonB_sf"/>
</dbReference>
<dbReference type="Gene3D" id="2.40.170.20">
    <property type="entry name" value="TonB-dependent receptor, beta-barrel domain"/>
    <property type="match status" value="1"/>
</dbReference>
<dbReference type="InterPro" id="IPR012910">
    <property type="entry name" value="Plug_dom"/>
</dbReference>
<evidence type="ECO:0000256" key="3">
    <source>
        <dbReference type="ARBA" id="ARBA00023237"/>
    </source>
</evidence>
<dbReference type="Gene3D" id="2.170.130.10">
    <property type="entry name" value="TonB-dependent receptor, plug domain"/>
    <property type="match status" value="1"/>
</dbReference>
<keyword evidence="3" id="KW-0998">Cell outer membrane</keyword>
<proteinExistence type="predicted"/>
<dbReference type="SUPFAM" id="SSF49464">
    <property type="entry name" value="Carboxypeptidase regulatory domain-like"/>
    <property type="match status" value="1"/>
</dbReference>
<reference evidence="5" key="1">
    <citation type="submission" date="2018-05" db="EMBL/GenBank/DDBJ databases">
        <authorList>
            <person name="Lanie J.A."/>
            <person name="Ng W.-L."/>
            <person name="Kazmierczak K.M."/>
            <person name="Andrzejewski T.M."/>
            <person name="Davidsen T.M."/>
            <person name="Wayne K.J."/>
            <person name="Tettelin H."/>
            <person name="Glass J.I."/>
            <person name="Rusch D."/>
            <person name="Podicherti R."/>
            <person name="Tsui H.-C.T."/>
            <person name="Winkler M.E."/>
        </authorList>
    </citation>
    <scope>NUCLEOTIDE SEQUENCE</scope>
</reference>
<dbReference type="Pfam" id="PF07715">
    <property type="entry name" value="Plug"/>
    <property type="match status" value="1"/>
</dbReference>
<dbReference type="Gene3D" id="2.60.40.1120">
    <property type="entry name" value="Carboxypeptidase-like, regulatory domain"/>
    <property type="match status" value="1"/>
</dbReference>
<keyword evidence="2" id="KW-0472">Membrane</keyword>